<gene>
    <name evidence="2" type="ORF">ACFYXI_37885</name>
</gene>
<dbReference type="InterPro" id="IPR050491">
    <property type="entry name" value="AmpC-like"/>
</dbReference>
<name>A0ABW6T284_9ACTN</name>
<dbReference type="PANTHER" id="PTHR46825:SF9">
    <property type="entry name" value="BETA-LACTAMASE-RELATED DOMAIN-CONTAINING PROTEIN"/>
    <property type="match status" value="1"/>
</dbReference>
<keyword evidence="3" id="KW-1185">Reference proteome</keyword>
<protein>
    <submittedName>
        <fullName evidence="2">Serine hydrolase domain-containing protein</fullName>
        <ecNumber evidence="2">3.-.-.-</ecNumber>
    </submittedName>
</protein>
<dbReference type="GO" id="GO:0016787">
    <property type="term" value="F:hydrolase activity"/>
    <property type="evidence" value="ECO:0007669"/>
    <property type="project" value="UniProtKB-KW"/>
</dbReference>
<dbReference type="EC" id="3.-.-.-" evidence="2"/>
<keyword evidence="2" id="KW-0378">Hydrolase</keyword>
<dbReference type="RefSeq" id="WP_387417556.1">
    <property type="nucleotide sequence ID" value="NZ_JBIASD010000045.1"/>
</dbReference>
<evidence type="ECO:0000313" key="3">
    <source>
        <dbReference type="Proteomes" id="UP001602013"/>
    </source>
</evidence>
<dbReference type="PANTHER" id="PTHR46825">
    <property type="entry name" value="D-ALANYL-D-ALANINE-CARBOXYPEPTIDASE/ENDOPEPTIDASE AMPH"/>
    <property type="match status" value="1"/>
</dbReference>
<organism evidence="2 3">
    <name type="scientific">Microtetraspora malaysiensis</name>
    <dbReference type="NCBI Taxonomy" id="161358"/>
    <lineage>
        <taxon>Bacteria</taxon>
        <taxon>Bacillati</taxon>
        <taxon>Actinomycetota</taxon>
        <taxon>Actinomycetes</taxon>
        <taxon>Streptosporangiales</taxon>
        <taxon>Streptosporangiaceae</taxon>
        <taxon>Microtetraspora</taxon>
    </lineage>
</organism>
<feature type="domain" description="Beta-lactamase-related" evidence="1">
    <location>
        <begin position="36"/>
        <end position="381"/>
    </location>
</feature>
<sequence length="608" mass="65588">MSEARGHTLAHHGSVGFDAVDFTAVDEIFARFHADGAGAPGVAYGIVHGGRVVHGGGYGLVGSESPGTPGPATVFRIASLSKSFTAAAILSLRDEGVLRLDDPVGEHVPMLARLPRATRDSPPITVADCLTMSAGLPTDDAWADRQEELTEEALGALLSAGIGYTATPGTRFEYANLGYVFLGQVVESLTGRPFTQVVSDRFLQPLGMSSTTYDYRDVAGERLATGYHRVGDRWEPQAFTAPGMFSAIGGVLSTVEDLAVWVHGFASAFPARDEPEGGHPLARATRRSMQQQHRAITPLVSMNGHGLPDARTGEFPWGLSGYGYGLFVEYDPRWGEFVHHIGGYPGFGSHMRWHRETGIGVVAFGNARYCPVYEPADAALRQVLDAVAPPSRTVVSWPVVHEARQVVDRLVDGDESAVRDPVFSPTLFQDEPAAARLTALDEAHQQVGALTGPAERLSAATPGHLVWWRPAEHGRIRHEMWLTPTVPAKVQRLQVDAVPDPSPEFAPVVECVVEALAGKRPDWPEHVAPAGDTTPEQLVDELIRARDLIAPVGPAAVIGATSPDDVVIECVGRQGAVEVRMARTGDRVRLDLALRRTPEDYLLRRDQR</sequence>
<comment type="caution">
    <text evidence="2">The sequence shown here is derived from an EMBL/GenBank/DDBJ whole genome shotgun (WGS) entry which is preliminary data.</text>
</comment>
<dbReference type="Gene3D" id="3.40.710.10">
    <property type="entry name" value="DD-peptidase/beta-lactamase superfamily"/>
    <property type="match status" value="1"/>
</dbReference>
<dbReference type="SUPFAM" id="SSF56601">
    <property type="entry name" value="beta-lactamase/transpeptidase-like"/>
    <property type="match status" value="1"/>
</dbReference>
<dbReference type="Pfam" id="PF00144">
    <property type="entry name" value="Beta-lactamase"/>
    <property type="match status" value="1"/>
</dbReference>
<accession>A0ABW6T284</accession>
<dbReference type="Proteomes" id="UP001602013">
    <property type="component" value="Unassembled WGS sequence"/>
</dbReference>
<dbReference type="InterPro" id="IPR012338">
    <property type="entry name" value="Beta-lactam/transpept-like"/>
</dbReference>
<evidence type="ECO:0000313" key="2">
    <source>
        <dbReference type="EMBL" id="MFF3671371.1"/>
    </source>
</evidence>
<reference evidence="2 3" key="1">
    <citation type="submission" date="2024-10" db="EMBL/GenBank/DDBJ databases">
        <title>The Natural Products Discovery Center: Release of the First 8490 Sequenced Strains for Exploring Actinobacteria Biosynthetic Diversity.</title>
        <authorList>
            <person name="Kalkreuter E."/>
            <person name="Kautsar S.A."/>
            <person name="Yang D."/>
            <person name="Bader C.D."/>
            <person name="Teijaro C.N."/>
            <person name="Fluegel L."/>
            <person name="Davis C.M."/>
            <person name="Simpson J.R."/>
            <person name="Lauterbach L."/>
            <person name="Steele A.D."/>
            <person name="Gui C."/>
            <person name="Meng S."/>
            <person name="Li G."/>
            <person name="Viehrig K."/>
            <person name="Ye F."/>
            <person name="Su P."/>
            <person name="Kiefer A.F."/>
            <person name="Nichols A."/>
            <person name="Cepeda A.J."/>
            <person name="Yan W."/>
            <person name="Fan B."/>
            <person name="Jiang Y."/>
            <person name="Adhikari A."/>
            <person name="Zheng C.-J."/>
            <person name="Schuster L."/>
            <person name="Cowan T.M."/>
            <person name="Smanski M.J."/>
            <person name="Chevrette M.G."/>
            <person name="De Carvalho L.P.S."/>
            <person name="Shen B."/>
        </authorList>
    </citation>
    <scope>NUCLEOTIDE SEQUENCE [LARGE SCALE GENOMIC DNA]</scope>
    <source>
        <strain evidence="2 3">NPDC002173</strain>
    </source>
</reference>
<dbReference type="InterPro" id="IPR001466">
    <property type="entry name" value="Beta-lactam-related"/>
</dbReference>
<proteinExistence type="predicted"/>
<evidence type="ECO:0000259" key="1">
    <source>
        <dbReference type="Pfam" id="PF00144"/>
    </source>
</evidence>
<dbReference type="EMBL" id="JBIASD010000045">
    <property type="protein sequence ID" value="MFF3671371.1"/>
    <property type="molecule type" value="Genomic_DNA"/>
</dbReference>